<sequence length="2333" mass="244340">MIFLKEIRLTYFVATLIVLSLLTNNGHSQCNADAGSNNVTLCSGSSVQLDGTGSTGNGTIDYSWSPAVGLSCTNCPTPTCTVGSNTTYTLTIEDANGCTDTDQVTVTLQTSPTASFSVSQSDPCANIPVSFTNSSVGTGLSYQWNFDNPASGSSNSSNIANPVHEFISEGTATENFGVQLIVTDNNGCQGLASQNIVVSQTPGPVLIDPFNEMKNCDGSNFDITLFNNSVSSSNSNYQIVWDDGTPDFNSATFPAGGITHTYSTNDIFDALFIVTGNNGCIDTSVNTIANITNPAIGAANPGGTNGCGPLDLCFPLNNFSSNHPTTYYVVDFGDNSPLDTLPHPPPASICHTYTQSSCGLAGNSYTFSIKAINLCDSSAATISPIRVYIPPEPGFDPSPIPVCTGSPIDMNHSTVAGFNSSCAQTTLVTWDFGDGNTLTQFSVDPTTHTYTAPGTYDITLSAGNSCASGDSVRTVCVEDPPVPEFTITPDTACGPFIGVVSDLSDLSNTCEVTYDWQVIFNGSACLPSSGVYNFVNGTTPSDPEPEIEFEDYGEYTVRLTLTNACGSFDYDQEVLVKGPPQAIIDPLGSICAGQSVSPVAQYTECYEEITSYAWNFDNGTPGTSSDSIPGSVVFPTAGTFDITLEVTNACGTFDTLTTVTVNGAPASLTPTVSSPLCEGDTAYFDAPTVGGLNYDWTGPNGFTSSLEDPVINTVSSADSGWYYLSGSSGGCPGPTDSVLLDIVPAPVISVSPVSATICEGETTVLTASGATSYTWSPATGLSSTSVASVNADPTTTQTYTVEGAVGSCSSTADVTVTVNSLPIVDGGGDLTLCNQPITETLVGTPTGGTWSGQGGITPSGDFTPSAVGIFEVYYSYTDGNLCANEDTVEITVNDPVAVTVGNDTAVCINSGVVTFSGNPGGGSWTGTGVTATGDFTPGTVGTFTLTYALGVGTCQTTDELEVTVDPLPVVDAGSDESICIDNGVLTLLGTPAGGSWTGTGVNTSGDFDPVAAGAGTFTLTYTYTDPITDCENSDDLLITVNDLPVVDGGNDTTFCNQPVAANLVGSPAGGSWSGPNITNPSGEFTPTGVGTFEVYYTFTDVNNCTNEDTVNVLVVDPTDADAGLDSTFCVDAGTVQLSGLPVGGTWSGVGITAGGLYTPTTDGTFTMTYSFGTGSCLTTDDVDLIVNPLPTVDAGADFDICFDAAATTLSGTPTGGIWSGNGITDPAGEFTAGTAGAGVHTLTYTYTDPATNCNNFDTLQVTVNTLPVVDAGADTTLCNQPFPVQFTGTPSGGVWSGPDVTGTGIYTPSAVGTYTITYTYTLGTGCEDTDDREITVVDPVQADAGIDREICIDEPDFQLNGIPGGGTWSGTNITSGGLFSPITAGTFELIYSFGSGNCETKDTMEFIVHALPVVDAGVDQNFCVSEPTFDFTGLPAGGVWSGTGITDANLGTFDPAVATVGLHELVYTYTDPVTSCVNTDTAYADVHPLPVPGFTYNPIMCINVAEGLTNTTTLGDTYQWNFDDGNGSTLADPQHTYTDTGFYDIQLIATSIFGCVDSITQEVEVRQPPVADFSLAPDSGCAPLQVAFTNNSTGVQISYAWNFGDGSTSTLEDPADVIYQQSYLSDTTYYITLDVTNFCGTVTDIDSVQVMPSPTAVFGPSFDIGCSPWPAEIANNSVGLPDTYFWDFGDGTTGTFSDSLFNHTYTTGTTDTTYTMMLVVENECGVDTGYHTVTVLPNQVNAFYNTNITDGCEPLTVDFTQLSQGSNLFFSWDFGDGNTSTVYSPTHTFTTAGTYTVSLFVNDGCSYDTTTVDITVHPSPFVDFTSSPDSVCVNSPFDFTNLSVGLASSTWDFGDAMGTSLLTNPSYAYDQTGTYTVTLTGVGLTNGCSTTVSHPVVVSVQPEADFSAIPTSGCVPLDVDFTNLSSNYSFNSWDFADGNTSVATNPSHTFSQPGNYAVELLVENANGCRDSIAQTITVYPLPVADFEITNTDACYAPVTVSTNNLTTGAVGYSWDFGDGNTSPLNNPANVYQNPGTYTIELTATSIHGCLDVATMDFTVYPLPEAAFTLPTDTACVGELLSFESLGDYADSVVWDFGNGDVLTGDSVIYNYPAVGNYSVTIMAYGAGGCGDTLTVNGAIVVNPSPTADFTYVNVQNPDPLSGTVEFTNLSQGAVTYDWMFGNGETSEEENPIHRFRQIGEFNTTLISTNEYGCSDTITQLVLVEYFKGLHVPNALYPAHPDYEVSHFIPKGVGLQAYHIWIYDAWGNKIWESTELDEDGRPTEGWDGTFEGEPMPQDAYVWKVEAIFTDQTAWQGKEYPNGRYAASGTVTLIR</sequence>
<dbReference type="PANTHER" id="PTHR46730:SF4">
    <property type="entry name" value="POLYCYSTIC KIDNEY DISEASE PROTEIN 1-LIKE 1"/>
    <property type="match status" value="1"/>
</dbReference>
<dbReference type="GO" id="GO:0005261">
    <property type="term" value="F:monoatomic cation channel activity"/>
    <property type="evidence" value="ECO:0007669"/>
    <property type="project" value="TreeGrafter"/>
</dbReference>
<organism evidence="7 8">
    <name type="scientific">Parvicella tangerina</name>
    <dbReference type="NCBI Taxonomy" id="2829795"/>
    <lineage>
        <taxon>Bacteria</taxon>
        <taxon>Pseudomonadati</taxon>
        <taxon>Bacteroidota</taxon>
        <taxon>Flavobacteriia</taxon>
        <taxon>Flavobacteriales</taxon>
        <taxon>Parvicellaceae</taxon>
        <taxon>Parvicella</taxon>
    </lineage>
</organism>
<dbReference type="GO" id="GO:0006816">
    <property type="term" value="P:calcium ion transport"/>
    <property type="evidence" value="ECO:0007669"/>
    <property type="project" value="TreeGrafter"/>
</dbReference>
<dbReference type="Pfam" id="PF18911">
    <property type="entry name" value="PKD_4"/>
    <property type="match status" value="10"/>
</dbReference>
<dbReference type="SMART" id="SM00089">
    <property type="entry name" value="PKD"/>
    <property type="match status" value="15"/>
</dbReference>
<dbReference type="Gene3D" id="2.60.40.10">
    <property type="entry name" value="Immunoglobulins"/>
    <property type="match status" value="15"/>
</dbReference>
<evidence type="ECO:0000256" key="5">
    <source>
        <dbReference type="ARBA" id="ARBA00023136"/>
    </source>
</evidence>
<accession>A0A916JQ96</accession>
<keyword evidence="8" id="KW-1185">Reference proteome</keyword>
<evidence type="ECO:0000313" key="7">
    <source>
        <dbReference type="EMBL" id="CAG5084361.1"/>
    </source>
</evidence>
<dbReference type="Proteomes" id="UP000683507">
    <property type="component" value="Chromosome"/>
</dbReference>
<feature type="domain" description="PKD" evidence="6">
    <location>
        <begin position="429"/>
        <end position="478"/>
    </location>
</feature>
<feature type="domain" description="PKD" evidence="6">
    <location>
        <begin position="610"/>
        <end position="661"/>
    </location>
</feature>
<feature type="domain" description="PKD" evidence="6">
    <location>
        <begin position="1569"/>
        <end position="1650"/>
    </location>
</feature>
<feature type="domain" description="PKD" evidence="6">
    <location>
        <begin position="1740"/>
        <end position="1816"/>
    </location>
</feature>
<evidence type="ECO:0000256" key="3">
    <source>
        <dbReference type="ARBA" id="ARBA00022737"/>
    </source>
</evidence>
<feature type="domain" description="PKD" evidence="6">
    <location>
        <begin position="527"/>
        <end position="576"/>
    </location>
</feature>
<dbReference type="RefSeq" id="WP_258542675.1">
    <property type="nucleotide sequence ID" value="NZ_OU015584.1"/>
</dbReference>
<dbReference type="InterPro" id="IPR035986">
    <property type="entry name" value="PKD_dom_sf"/>
</dbReference>
<dbReference type="InterPro" id="IPR022409">
    <property type="entry name" value="PKD/Chitinase_dom"/>
</dbReference>
<evidence type="ECO:0000256" key="1">
    <source>
        <dbReference type="ARBA" id="ARBA00004141"/>
    </source>
</evidence>
<dbReference type="KEGG" id="ptan:CRYO30217_02445"/>
<dbReference type="InterPro" id="IPR013783">
    <property type="entry name" value="Ig-like_fold"/>
</dbReference>
<comment type="subcellular location">
    <subcellularLocation>
        <location evidence="1">Membrane</location>
        <topology evidence="1">Multi-pass membrane protein</topology>
    </subcellularLocation>
</comment>
<evidence type="ECO:0000256" key="4">
    <source>
        <dbReference type="ARBA" id="ARBA00022989"/>
    </source>
</evidence>
<protein>
    <recommendedName>
        <fullName evidence="6">PKD domain-containing protein</fullName>
    </recommendedName>
</protein>
<keyword evidence="2" id="KW-0812">Transmembrane</keyword>
<feature type="domain" description="PKD" evidence="6">
    <location>
        <begin position="112"/>
        <end position="171"/>
    </location>
</feature>
<keyword evidence="4" id="KW-1133">Transmembrane helix</keyword>
<evidence type="ECO:0000259" key="6">
    <source>
        <dbReference type="PROSITE" id="PS50093"/>
    </source>
</evidence>
<evidence type="ECO:0000313" key="8">
    <source>
        <dbReference type="Proteomes" id="UP000683507"/>
    </source>
</evidence>
<dbReference type="GO" id="GO:0005886">
    <property type="term" value="C:plasma membrane"/>
    <property type="evidence" value="ECO:0007669"/>
    <property type="project" value="TreeGrafter"/>
</dbReference>
<dbReference type="PROSITE" id="PS50093">
    <property type="entry name" value="PKD"/>
    <property type="match status" value="13"/>
</dbReference>
<name>A0A916JQ96_9FLAO</name>
<feature type="domain" description="PKD" evidence="6">
    <location>
        <begin position="1933"/>
        <end position="1978"/>
    </location>
</feature>
<feature type="domain" description="PKD" evidence="6">
    <location>
        <begin position="1850"/>
        <end position="1880"/>
    </location>
</feature>
<feature type="domain" description="PKD" evidence="6">
    <location>
        <begin position="1517"/>
        <end position="1565"/>
    </location>
</feature>
<feature type="domain" description="PKD" evidence="6">
    <location>
        <begin position="2174"/>
        <end position="2224"/>
    </location>
</feature>
<dbReference type="PANTHER" id="PTHR46730">
    <property type="entry name" value="POLYCYSTIN-1"/>
    <property type="match status" value="1"/>
</dbReference>
<proteinExistence type="predicted"/>
<evidence type="ECO:0000256" key="2">
    <source>
        <dbReference type="ARBA" id="ARBA00022692"/>
    </source>
</evidence>
<keyword evidence="5" id="KW-0472">Membrane</keyword>
<feature type="domain" description="PKD" evidence="6">
    <location>
        <begin position="1654"/>
        <end position="1707"/>
    </location>
</feature>
<feature type="domain" description="PKD" evidence="6">
    <location>
        <begin position="2094"/>
        <end position="2146"/>
    </location>
</feature>
<dbReference type="SUPFAM" id="SSF49299">
    <property type="entry name" value="PKD domain"/>
    <property type="match status" value="14"/>
</dbReference>
<dbReference type="InterPro" id="IPR000601">
    <property type="entry name" value="PKD_dom"/>
</dbReference>
<dbReference type="CDD" id="cd00146">
    <property type="entry name" value="PKD"/>
    <property type="match status" value="8"/>
</dbReference>
<gene>
    <name evidence="7" type="ORF">CRYO30217_02445</name>
</gene>
<keyword evidence="3" id="KW-0677">Repeat</keyword>
<dbReference type="EMBL" id="OU015584">
    <property type="protein sequence ID" value="CAG5084361.1"/>
    <property type="molecule type" value="Genomic_DNA"/>
</dbReference>
<feature type="domain" description="PKD" evidence="6">
    <location>
        <begin position="1981"/>
        <end position="2059"/>
    </location>
</feature>
<reference evidence="7" key="1">
    <citation type="submission" date="2021-04" db="EMBL/GenBank/DDBJ databases">
        <authorList>
            <person name="Rodrigo-Torres L."/>
            <person name="Arahal R. D."/>
            <person name="Lucena T."/>
        </authorList>
    </citation>
    <scope>NUCLEOTIDE SEQUENCE</scope>
    <source>
        <strain evidence="7">AS29M-1</strain>
    </source>
</reference>